<dbReference type="Proteomes" id="UP000800096">
    <property type="component" value="Unassembled WGS sequence"/>
</dbReference>
<accession>A0A6A5QT09</accession>
<keyword evidence="3" id="KW-1185">Reference proteome</keyword>
<dbReference type="EMBL" id="ML979135">
    <property type="protein sequence ID" value="KAF1917087.1"/>
    <property type="molecule type" value="Genomic_DNA"/>
</dbReference>
<protein>
    <submittedName>
        <fullName evidence="2">Uncharacterized protein</fullName>
    </submittedName>
</protein>
<name>A0A6A5QT09_AMPQU</name>
<evidence type="ECO:0000313" key="2">
    <source>
        <dbReference type="EMBL" id="KAF1917087.1"/>
    </source>
</evidence>
<proteinExistence type="predicted"/>
<gene>
    <name evidence="2" type="ORF">BDU57DRAFT_255401</name>
</gene>
<feature type="region of interest" description="Disordered" evidence="1">
    <location>
        <begin position="141"/>
        <end position="163"/>
    </location>
</feature>
<dbReference type="AlphaFoldDB" id="A0A6A5QT09"/>
<sequence>MLSYVCRRVPGNARRPESAPSRPRARFQGRVLPASAIRSWSPTFGLAAVHRDSSWNGRSPKAVNATKWWGQQAARARLNSRVTTCRPLTSSLKLCETPKRNNTAVLPPLLSSDSHCCLSTSTHVLLFHSDIVSWTDSQNTLDQQLDQSTPSPPPHEPDRRTLL</sequence>
<reference evidence="2" key="1">
    <citation type="journal article" date="2020" name="Stud. Mycol.">
        <title>101 Dothideomycetes genomes: a test case for predicting lifestyles and emergence of pathogens.</title>
        <authorList>
            <person name="Haridas S."/>
            <person name="Albert R."/>
            <person name="Binder M."/>
            <person name="Bloem J."/>
            <person name="Labutti K."/>
            <person name="Salamov A."/>
            <person name="Andreopoulos B."/>
            <person name="Baker S."/>
            <person name="Barry K."/>
            <person name="Bills G."/>
            <person name="Bluhm B."/>
            <person name="Cannon C."/>
            <person name="Castanera R."/>
            <person name="Culley D."/>
            <person name="Daum C."/>
            <person name="Ezra D."/>
            <person name="Gonzalez J."/>
            <person name="Henrissat B."/>
            <person name="Kuo A."/>
            <person name="Liang C."/>
            <person name="Lipzen A."/>
            <person name="Lutzoni F."/>
            <person name="Magnuson J."/>
            <person name="Mondo S."/>
            <person name="Nolan M."/>
            <person name="Ohm R."/>
            <person name="Pangilinan J."/>
            <person name="Park H.-J."/>
            <person name="Ramirez L."/>
            <person name="Alfaro M."/>
            <person name="Sun H."/>
            <person name="Tritt A."/>
            <person name="Yoshinaga Y."/>
            <person name="Zwiers L.-H."/>
            <person name="Turgeon B."/>
            <person name="Goodwin S."/>
            <person name="Spatafora J."/>
            <person name="Crous P."/>
            <person name="Grigoriev I."/>
        </authorList>
    </citation>
    <scope>NUCLEOTIDE SEQUENCE</scope>
    <source>
        <strain evidence="2">HMLAC05119</strain>
    </source>
</reference>
<evidence type="ECO:0000256" key="1">
    <source>
        <dbReference type="SAM" id="MobiDB-lite"/>
    </source>
</evidence>
<evidence type="ECO:0000313" key="3">
    <source>
        <dbReference type="Proteomes" id="UP000800096"/>
    </source>
</evidence>
<organism evidence="2 3">
    <name type="scientific">Ampelomyces quisqualis</name>
    <name type="common">Powdery mildew agent</name>
    <dbReference type="NCBI Taxonomy" id="50730"/>
    <lineage>
        <taxon>Eukaryota</taxon>
        <taxon>Fungi</taxon>
        <taxon>Dikarya</taxon>
        <taxon>Ascomycota</taxon>
        <taxon>Pezizomycotina</taxon>
        <taxon>Dothideomycetes</taxon>
        <taxon>Pleosporomycetidae</taxon>
        <taxon>Pleosporales</taxon>
        <taxon>Pleosporineae</taxon>
        <taxon>Phaeosphaeriaceae</taxon>
        <taxon>Ampelomyces</taxon>
    </lineage>
</organism>